<accession>A0ABY4AKL4</accession>
<sequence>MKILTPLVRWFTAPEQNALRWGVALSLLVHGLVLAWQPHIMSPIANRPTALDVVLVNTFSEQIPLTPQVIAQDNLEGGGEVADQRIASNPMPRVGIEDEDISLVELTRQRRQLEAEQQQLLKQLLSIWNARPNQLQSDASEDALISGTDEVDQQALEQNSRIAAILDQIERYNERPRRYYDAPSAIANPFAGYVDAWRLRVEQTGSQHYPTSAGQRPRGDLQASVTINANGSVAEIVIDRPAADARLNQAVKRIIELAQPFPPFPEQLAAEVDQLVITRTWRFTPGLLTTQVP</sequence>
<proteinExistence type="predicted"/>
<dbReference type="Proteomes" id="UP000831607">
    <property type="component" value="Chromosome"/>
</dbReference>
<keyword evidence="5" id="KW-0175">Coiled coil</keyword>
<keyword evidence="4" id="KW-0472">Membrane</keyword>
<dbReference type="RefSeq" id="WP_243478584.1">
    <property type="nucleotide sequence ID" value="NZ_CP063982.1"/>
</dbReference>
<comment type="subcellular location">
    <subcellularLocation>
        <location evidence="1">Membrane</location>
        <topology evidence="1">Single-pass membrane protein</topology>
    </subcellularLocation>
</comment>
<keyword evidence="7" id="KW-1185">Reference proteome</keyword>
<feature type="coiled-coil region" evidence="5">
    <location>
        <begin position="96"/>
        <end position="123"/>
    </location>
</feature>
<reference evidence="6 7" key="1">
    <citation type="submission" date="2020-11" db="EMBL/GenBank/DDBJ databases">
        <title>Algicoccus daihaiensis sp.nov., isolated from Daihai Lake in Inner Mongolia.</title>
        <authorList>
            <person name="Kai J."/>
        </authorList>
    </citation>
    <scope>NUCLEOTIDE SEQUENCE [LARGE SCALE GENOMIC DNA]</scope>
    <source>
        <strain evidence="7">f23</strain>
    </source>
</reference>
<organism evidence="6 7">
    <name type="scientific">Orrella daihaiensis</name>
    <dbReference type="NCBI Taxonomy" id="2782176"/>
    <lineage>
        <taxon>Bacteria</taxon>
        <taxon>Pseudomonadati</taxon>
        <taxon>Pseudomonadota</taxon>
        <taxon>Betaproteobacteria</taxon>
        <taxon>Burkholderiales</taxon>
        <taxon>Alcaligenaceae</taxon>
        <taxon>Orrella</taxon>
    </lineage>
</organism>
<keyword evidence="3" id="KW-1133">Transmembrane helix</keyword>
<protein>
    <submittedName>
        <fullName evidence="6">TonB family protein</fullName>
    </submittedName>
</protein>
<evidence type="ECO:0000256" key="1">
    <source>
        <dbReference type="ARBA" id="ARBA00004167"/>
    </source>
</evidence>
<evidence type="ECO:0000313" key="6">
    <source>
        <dbReference type="EMBL" id="UOD50186.1"/>
    </source>
</evidence>
<evidence type="ECO:0000256" key="3">
    <source>
        <dbReference type="ARBA" id="ARBA00022989"/>
    </source>
</evidence>
<evidence type="ECO:0000256" key="4">
    <source>
        <dbReference type="ARBA" id="ARBA00023136"/>
    </source>
</evidence>
<dbReference type="SUPFAM" id="SSF74653">
    <property type="entry name" value="TolA/TonB C-terminal domain"/>
    <property type="match status" value="1"/>
</dbReference>
<name>A0ABY4AKL4_9BURK</name>
<dbReference type="EMBL" id="CP063982">
    <property type="protein sequence ID" value="UOD50186.1"/>
    <property type="molecule type" value="Genomic_DNA"/>
</dbReference>
<evidence type="ECO:0000256" key="2">
    <source>
        <dbReference type="ARBA" id="ARBA00022692"/>
    </source>
</evidence>
<dbReference type="NCBIfam" id="TIGR01352">
    <property type="entry name" value="tonB_Cterm"/>
    <property type="match status" value="1"/>
</dbReference>
<dbReference type="InterPro" id="IPR006260">
    <property type="entry name" value="TonB/TolA_C"/>
</dbReference>
<gene>
    <name evidence="6" type="ORF">DHf2319_12215</name>
</gene>
<evidence type="ECO:0000256" key="5">
    <source>
        <dbReference type="SAM" id="Coils"/>
    </source>
</evidence>
<dbReference type="Gene3D" id="3.30.1150.10">
    <property type="match status" value="1"/>
</dbReference>
<keyword evidence="2" id="KW-0812">Transmembrane</keyword>
<dbReference type="Pfam" id="PF13103">
    <property type="entry name" value="TonB_2"/>
    <property type="match status" value="1"/>
</dbReference>
<evidence type="ECO:0000313" key="7">
    <source>
        <dbReference type="Proteomes" id="UP000831607"/>
    </source>
</evidence>